<dbReference type="AlphaFoldDB" id="A0AAE1E279"/>
<comment type="caution">
    <text evidence="2">The sequence shown here is derived from an EMBL/GenBank/DDBJ whole genome shotgun (WGS) entry which is preliminary data.</text>
</comment>
<feature type="region of interest" description="Disordered" evidence="1">
    <location>
        <begin position="117"/>
        <end position="138"/>
    </location>
</feature>
<evidence type="ECO:0000313" key="2">
    <source>
        <dbReference type="EMBL" id="KAK3791252.1"/>
    </source>
</evidence>
<name>A0AAE1E279_9GAST</name>
<protein>
    <submittedName>
        <fullName evidence="2">Uncharacterized protein</fullName>
    </submittedName>
</protein>
<sequence>MTNTDTGTRMLISPCAGLLAESRNIVIPSCSKLPPARLDGGKRLFLYSPRQICRALPKNMISPILVEVLGELSVVNIIRDIQLDAASVTDSASKPCFYSCFQSMNARVRPGADVTMRATWPSPTSPTSPTSLRADSSNRPTAVPVFVVCVDRATPGTDQRARPDLSRRYPGWILVLRLSQ</sequence>
<accession>A0AAE1E279</accession>
<gene>
    <name evidence="2" type="ORF">RRG08_066933</name>
</gene>
<reference evidence="2" key="1">
    <citation type="journal article" date="2023" name="G3 (Bethesda)">
        <title>A reference genome for the long-term kleptoplast-retaining sea slug Elysia crispata morphotype clarki.</title>
        <authorList>
            <person name="Eastman K.E."/>
            <person name="Pendleton A.L."/>
            <person name="Shaikh M.A."/>
            <person name="Suttiyut T."/>
            <person name="Ogas R."/>
            <person name="Tomko P."/>
            <person name="Gavelis G."/>
            <person name="Widhalm J.R."/>
            <person name="Wisecaver J.H."/>
        </authorList>
    </citation>
    <scope>NUCLEOTIDE SEQUENCE</scope>
    <source>
        <strain evidence="2">ECLA1</strain>
    </source>
</reference>
<feature type="compositionally biased region" description="Low complexity" evidence="1">
    <location>
        <begin position="119"/>
        <end position="131"/>
    </location>
</feature>
<evidence type="ECO:0000313" key="3">
    <source>
        <dbReference type="Proteomes" id="UP001283361"/>
    </source>
</evidence>
<proteinExistence type="predicted"/>
<keyword evidence="3" id="KW-1185">Reference proteome</keyword>
<organism evidence="2 3">
    <name type="scientific">Elysia crispata</name>
    <name type="common">lettuce slug</name>
    <dbReference type="NCBI Taxonomy" id="231223"/>
    <lineage>
        <taxon>Eukaryota</taxon>
        <taxon>Metazoa</taxon>
        <taxon>Spiralia</taxon>
        <taxon>Lophotrochozoa</taxon>
        <taxon>Mollusca</taxon>
        <taxon>Gastropoda</taxon>
        <taxon>Heterobranchia</taxon>
        <taxon>Euthyneura</taxon>
        <taxon>Panpulmonata</taxon>
        <taxon>Sacoglossa</taxon>
        <taxon>Placobranchoidea</taxon>
        <taxon>Plakobranchidae</taxon>
        <taxon>Elysia</taxon>
    </lineage>
</organism>
<evidence type="ECO:0000256" key="1">
    <source>
        <dbReference type="SAM" id="MobiDB-lite"/>
    </source>
</evidence>
<dbReference type="EMBL" id="JAWDGP010001479">
    <property type="protein sequence ID" value="KAK3791252.1"/>
    <property type="molecule type" value="Genomic_DNA"/>
</dbReference>
<dbReference type="Proteomes" id="UP001283361">
    <property type="component" value="Unassembled WGS sequence"/>
</dbReference>